<dbReference type="EMBL" id="AMEM01000007">
    <property type="protein sequence ID" value="EKX92027.1"/>
    <property type="molecule type" value="Genomic_DNA"/>
</dbReference>
<feature type="transmembrane region" description="Helical" evidence="12">
    <location>
        <begin position="357"/>
        <end position="375"/>
    </location>
</feature>
<feature type="transmembrane region" description="Helical" evidence="12">
    <location>
        <begin position="269"/>
        <end position="291"/>
    </location>
</feature>
<dbReference type="eggNOG" id="COG2190">
    <property type="taxonomic scope" value="Bacteria"/>
</dbReference>
<dbReference type="InterPro" id="IPR013013">
    <property type="entry name" value="PTS_EIIC_1"/>
</dbReference>
<dbReference type="PANTHER" id="PTHR30175:SF1">
    <property type="entry name" value="PTS SYSTEM ARBUTIN-, CELLOBIOSE-, AND SALICIN-SPECIFIC EIIBC COMPONENT-RELATED"/>
    <property type="match status" value="1"/>
</dbReference>
<dbReference type="InterPro" id="IPR036878">
    <property type="entry name" value="Glu_permease_IIB"/>
</dbReference>
<evidence type="ECO:0000256" key="7">
    <source>
        <dbReference type="ARBA" id="ARBA00022692"/>
    </source>
</evidence>
<dbReference type="OrthoDB" id="9797715at2"/>
<feature type="domain" description="PTS EIIA type-1" evidence="13">
    <location>
        <begin position="570"/>
        <end position="674"/>
    </location>
</feature>
<dbReference type="Pfam" id="PF00367">
    <property type="entry name" value="PTS_EIIB"/>
    <property type="match status" value="1"/>
</dbReference>
<dbReference type="SUPFAM" id="SSF51261">
    <property type="entry name" value="Duplicated hybrid motif"/>
    <property type="match status" value="1"/>
</dbReference>
<evidence type="ECO:0000256" key="5">
    <source>
        <dbReference type="ARBA" id="ARBA00022679"/>
    </source>
</evidence>
<comment type="caution">
    <text evidence="16">The sequence shown here is derived from an EMBL/GenBank/DDBJ whole genome shotgun (WGS) entry which is preliminary data.</text>
</comment>
<dbReference type="GO" id="GO:0005886">
    <property type="term" value="C:plasma membrane"/>
    <property type="evidence" value="ECO:0007669"/>
    <property type="project" value="UniProtKB-SubCell"/>
</dbReference>
<feature type="transmembrane region" description="Helical" evidence="12">
    <location>
        <begin position="387"/>
        <end position="410"/>
    </location>
</feature>
<dbReference type="Proteomes" id="UP000010445">
    <property type="component" value="Unassembled WGS sequence"/>
</dbReference>
<evidence type="ECO:0000259" key="15">
    <source>
        <dbReference type="PROSITE" id="PS51103"/>
    </source>
</evidence>
<dbReference type="AlphaFoldDB" id="L1MLB6"/>
<evidence type="ECO:0000256" key="10">
    <source>
        <dbReference type="ARBA" id="ARBA00023136"/>
    </source>
</evidence>
<dbReference type="PATRIC" id="fig|1035195.3.peg.290"/>
<proteinExistence type="predicted"/>
<feature type="transmembrane region" description="Helical" evidence="12">
    <location>
        <begin position="417"/>
        <end position="440"/>
    </location>
</feature>
<feature type="transmembrane region" description="Helical" evidence="12">
    <location>
        <begin position="126"/>
        <end position="144"/>
    </location>
</feature>
<dbReference type="InterPro" id="IPR018113">
    <property type="entry name" value="PTrfase_EIIB_Cys"/>
</dbReference>
<dbReference type="STRING" id="1035195.HMPREF9997_00310"/>
<dbReference type="Pfam" id="PF02378">
    <property type="entry name" value="PTS_EIIC"/>
    <property type="match status" value="1"/>
</dbReference>
<sequence>MASKVATASQSILDNVGGADNIASLTHCATRLRFQLVDQSKADQTALDDIPEVLGVVPQGSTGLQVVMGGDVANYYQELIKLPGVDKSGEEKKAASSGKKEYGGVRGRFGWVDYCFEFLSDTFRPILWALLGASLIITILVLCDTAGIQDFRAEVQPPTFQFMHAMWRSVFYFLPIMVGATAARKLGANEWVGAAIPAALLTPEFLAMKELPDTVVTQNSVGVDIYTVDVWGIPMVLNDYGGQVFPPMLAAIALYWLEKGLKRIIPAAVQMVFVPFICLLVLIPATAFLLGPFGIGVGNGISSALEAINNFSPFILAIVIPLLYPFLVPLGLHWPLNAIMIQNINTLGYDFIQGPMGAWNFACFGVVAGVLVISWREKNRQMRQVSFGSLMAGLLGGISEPSLYGVLLRFRKTYMRLLPGCFAGGVVMGLFSVKAYAFVFTSALTTVAMKPTFGYIIGITVAFVTSFLLVVFFDYRSADEKAEVLAQIAAEEGKEDSDDAAGDDAPAAAASAEVTSAAPVAAAATATATASATATAVAEAPAKTALEPGAVTELTAPLEGKALPLLEVPDPIFAGGRLGDGVAIEPSNNTVVAPADAKVLMVQKSGHAVALRLDSGVEVLIHVGLDTVQLGGEGFDVHVTRNQKVTAGEPLITFDPQVVKAAGYPLITPVVVSNTKKFEKVEGHPADQVTADSVIITTTAKSEKSD</sequence>
<evidence type="ECO:0000313" key="17">
    <source>
        <dbReference type="Proteomes" id="UP000010445"/>
    </source>
</evidence>
<evidence type="ECO:0000259" key="13">
    <source>
        <dbReference type="PROSITE" id="PS51093"/>
    </source>
</evidence>
<dbReference type="InterPro" id="IPR001127">
    <property type="entry name" value="PTS_EIIA_1_perm"/>
</dbReference>
<evidence type="ECO:0000256" key="1">
    <source>
        <dbReference type="ARBA" id="ARBA00004651"/>
    </source>
</evidence>
<dbReference type="InterPro" id="IPR050558">
    <property type="entry name" value="PTS_Sugar-Specific_Components"/>
</dbReference>
<keyword evidence="17" id="KW-1185">Reference proteome</keyword>
<dbReference type="GO" id="GO:0009401">
    <property type="term" value="P:phosphoenolpyruvate-dependent sugar phosphotransferase system"/>
    <property type="evidence" value="ECO:0007669"/>
    <property type="project" value="UniProtKB-KW"/>
</dbReference>
<evidence type="ECO:0000256" key="6">
    <source>
        <dbReference type="ARBA" id="ARBA00022683"/>
    </source>
</evidence>
<protein>
    <submittedName>
        <fullName evidence="16">Phosphotransferase system, EIIC</fullName>
    </submittedName>
</protein>
<dbReference type="Gene3D" id="2.70.70.10">
    <property type="entry name" value="Glucose Permease (Domain IIA)"/>
    <property type="match status" value="1"/>
</dbReference>
<evidence type="ECO:0000256" key="8">
    <source>
        <dbReference type="ARBA" id="ARBA00022777"/>
    </source>
</evidence>
<evidence type="ECO:0000256" key="12">
    <source>
        <dbReference type="SAM" id="Phobius"/>
    </source>
</evidence>
<dbReference type="Gene3D" id="3.30.1360.60">
    <property type="entry name" value="Glucose permease domain IIB"/>
    <property type="match status" value="1"/>
</dbReference>
<feature type="transmembrane region" description="Helical" evidence="12">
    <location>
        <begin position="311"/>
        <end position="336"/>
    </location>
</feature>
<dbReference type="RefSeq" id="WP_006062006.1">
    <property type="nucleotide sequence ID" value="NZ_KB290822.1"/>
</dbReference>
<keyword evidence="2" id="KW-0813">Transport</keyword>
<evidence type="ECO:0000256" key="3">
    <source>
        <dbReference type="ARBA" id="ARBA00022475"/>
    </source>
</evidence>
<keyword evidence="7 12" id="KW-0812">Transmembrane</keyword>
<feature type="domain" description="PTS EIIC type-1" evidence="15">
    <location>
        <begin position="117"/>
        <end position="487"/>
    </location>
</feature>
<organism evidence="16 17">
    <name type="scientific">Corynebacterium durum F0235</name>
    <dbReference type="NCBI Taxonomy" id="1035195"/>
    <lineage>
        <taxon>Bacteria</taxon>
        <taxon>Bacillati</taxon>
        <taxon>Actinomycetota</taxon>
        <taxon>Actinomycetes</taxon>
        <taxon>Mycobacteriales</taxon>
        <taxon>Corynebacteriaceae</taxon>
        <taxon>Corynebacterium</taxon>
    </lineage>
</organism>
<evidence type="ECO:0000259" key="14">
    <source>
        <dbReference type="PROSITE" id="PS51098"/>
    </source>
</evidence>
<dbReference type="eggNOG" id="COG1264">
    <property type="taxonomic scope" value="Bacteria"/>
</dbReference>
<dbReference type="PROSITE" id="PS01035">
    <property type="entry name" value="PTS_EIIB_TYPE_1_CYS"/>
    <property type="match status" value="1"/>
</dbReference>
<dbReference type="NCBIfam" id="TIGR00830">
    <property type="entry name" value="PTBA"/>
    <property type="match status" value="1"/>
</dbReference>
<evidence type="ECO:0000256" key="9">
    <source>
        <dbReference type="ARBA" id="ARBA00022989"/>
    </source>
</evidence>
<dbReference type="HOGENOM" id="CLU_012312_2_1_11"/>
<dbReference type="PROSITE" id="PS51103">
    <property type="entry name" value="PTS_EIIC_TYPE_1"/>
    <property type="match status" value="1"/>
</dbReference>
<dbReference type="CDD" id="cd00212">
    <property type="entry name" value="PTS_IIB_glc"/>
    <property type="match status" value="1"/>
</dbReference>
<dbReference type="InterPro" id="IPR011055">
    <property type="entry name" value="Dup_hybrid_motif"/>
</dbReference>
<comment type="subcellular location">
    <subcellularLocation>
        <location evidence="1">Cell membrane</location>
        <topology evidence="1">Multi-pass membrane protein</topology>
    </subcellularLocation>
</comment>
<dbReference type="eggNOG" id="COG1263">
    <property type="taxonomic scope" value="Bacteria"/>
</dbReference>
<dbReference type="Pfam" id="PF00358">
    <property type="entry name" value="PTS_EIIA_1"/>
    <property type="match status" value="1"/>
</dbReference>
<dbReference type="InterPro" id="IPR001996">
    <property type="entry name" value="PTS_IIB_1"/>
</dbReference>
<dbReference type="GO" id="GO:0008982">
    <property type="term" value="F:protein-N(PI)-phosphohistidine-sugar phosphotransferase activity"/>
    <property type="evidence" value="ECO:0007669"/>
    <property type="project" value="InterPro"/>
</dbReference>
<feature type="active site" description="Phosphocysteine intermediate; for EIIB activity" evidence="11">
    <location>
        <position position="28"/>
    </location>
</feature>
<dbReference type="PANTHER" id="PTHR30175">
    <property type="entry name" value="PHOSPHOTRANSFERASE SYSTEM TRANSPORT PROTEIN"/>
    <property type="match status" value="1"/>
</dbReference>
<feature type="domain" description="PTS EIIB type-1" evidence="14">
    <location>
        <begin position="6"/>
        <end position="89"/>
    </location>
</feature>
<evidence type="ECO:0000313" key="16">
    <source>
        <dbReference type="EMBL" id="EKX92027.1"/>
    </source>
</evidence>
<dbReference type="FunFam" id="2.70.70.10:FF:000001">
    <property type="entry name" value="PTS system glucose-specific IIA component"/>
    <property type="match status" value="1"/>
</dbReference>
<evidence type="ECO:0000256" key="11">
    <source>
        <dbReference type="PROSITE-ProRule" id="PRU00421"/>
    </source>
</evidence>
<keyword evidence="8" id="KW-0418">Kinase</keyword>
<gene>
    <name evidence="16" type="ORF">HMPREF9997_00310</name>
</gene>
<feature type="transmembrane region" description="Helical" evidence="12">
    <location>
        <begin position="452"/>
        <end position="473"/>
    </location>
</feature>
<dbReference type="GO" id="GO:0016301">
    <property type="term" value="F:kinase activity"/>
    <property type="evidence" value="ECO:0007669"/>
    <property type="project" value="UniProtKB-KW"/>
</dbReference>
<evidence type="ECO:0000256" key="2">
    <source>
        <dbReference type="ARBA" id="ARBA00022448"/>
    </source>
</evidence>
<keyword evidence="10 12" id="KW-0472">Membrane</keyword>
<accession>L1MLB6</accession>
<evidence type="ECO:0000256" key="4">
    <source>
        <dbReference type="ARBA" id="ARBA00022597"/>
    </source>
</evidence>
<dbReference type="PROSITE" id="PS00371">
    <property type="entry name" value="PTS_EIIA_TYPE_1_HIS"/>
    <property type="match status" value="1"/>
</dbReference>
<keyword evidence="3" id="KW-1003">Cell membrane</keyword>
<name>L1MLB6_9CORY</name>
<reference evidence="16 17" key="1">
    <citation type="submission" date="2012-05" db="EMBL/GenBank/DDBJ databases">
        <authorList>
            <person name="Weinstock G."/>
            <person name="Sodergren E."/>
            <person name="Lobos E.A."/>
            <person name="Fulton L."/>
            <person name="Fulton R."/>
            <person name="Courtney L."/>
            <person name="Fronick C."/>
            <person name="O'Laughlin M."/>
            <person name="Godfrey J."/>
            <person name="Wilson R.M."/>
            <person name="Miner T."/>
            <person name="Farmer C."/>
            <person name="Delehaunty K."/>
            <person name="Cordes M."/>
            <person name="Minx P."/>
            <person name="Tomlinson C."/>
            <person name="Chen J."/>
            <person name="Wollam A."/>
            <person name="Pepin K.H."/>
            <person name="Bhonagiri V."/>
            <person name="Zhang X."/>
            <person name="Suruliraj S."/>
            <person name="Warren W."/>
            <person name="Mitreva M."/>
            <person name="Mardis E.R."/>
            <person name="Wilson R.K."/>
        </authorList>
    </citation>
    <scope>NUCLEOTIDE SEQUENCE [LARGE SCALE GENOMIC DNA]</scope>
    <source>
        <strain evidence="16 17">F0235</strain>
    </source>
</reference>
<keyword evidence="5 16" id="KW-0808">Transferase</keyword>
<feature type="transmembrane region" description="Helical" evidence="12">
    <location>
        <begin position="165"/>
        <end position="183"/>
    </location>
</feature>
<keyword evidence="4" id="KW-0762">Sugar transport</keyword>
<keyword evidence="6" id="KW-0598">Phosphotransferase system</keyword>
<dbReference type="InterPro" id="IPR003352">
    <property type="entry name" value="PTS_EIIC"/>
</dbReference>
<dbReference type="SUPFAM" id="SSF55604">
    <property type="entry name" value="Glucose permease domain IIB"/>
    <property type="match status" value="1"/>
</dbReference>
<dbReference type="PROSITE" id="PS51098">
    <property type="entry name" value="PTS_EIIB_TYPE_1"/>
    <property type="match status" value="1"/>
</dbReference>
<dbReference type="PROSITE" id="PS51093">
    <property type="entry name" value="PTS_EIIA_TYPE_1"/>
    <property type="match status" value="1"/>
</dbReference>
<keyword evidence="9 12" id="KW-1133">Transmembrane helix</keyword>